<organism evidence="6 7">
    <name type="scientific">Aeriscardovia aeriphila</name>
    <dbReference type="NCBI Taxonomy" id="218139"/>
    <lineage>
        <taxon>Bacteria</taxon>
        <taxon>Bacillati</taxon>
        <taxon>Actinomycetota</taxon>
        <taxon>Actinomycetes</taxon>
        <taxon>Bifidobacteriales</taxon>
        <taxon>Bifidobacteriaceae</taxon>
        <taxon>Aeriscardovia</taxon>
    </lineage>
</organism>
<evidence type="ECO:0000256" key="2">
    <source>
        <dbReference type="ARBA" id="ARBA00022737"/>
    </source>
</evidence>
<dbReference type="Pfam" id="PF23952">
    <property type="entry name" value="LRR_EndoS"/>
    <property type="match status" value="1"/>
</dbReference>
<reference evidence="6 7" key="1">
    <citation type="journal article" date="2017" name="BMC Genomics">
        <title>Comparative genomic and phylogenomic analyses of the Bifidobacteriaceae family.</title>
        <authorList>
            <person name="Lugli G.A."/>
            <person name="Milani C."/>
            <person name="Turroni F."/>
            <person name="Duranti S."/>
            <person name="Mancabelli L."/>
            <person name="Mangifesta M."/>
            <person name="Ferrario C."/>
            <person name="Modesto M."/>
            <person name="Mattarelli P."/>
            <person name="Jiri K."/>
            <person name="van Sinderen D."/>
            <person name="Ventura M."/>
        </authorList>
    </citation>
    <scope>NUCLEOTIDE SEQUENCE [LARGE SCALE GENOMIC DNA]</scope>
    <source>
        <strain evidence="6 7">LMG 21773</strain>
    </source>
</reference>
<dbReference type="EMBL" id="MWWU01000006">
    <property type="protein sequence ID" value="OZG55093.1"/>
    <property type="molecule type" value="Genomic_DNA"/>
</dbReference>
<feature type="compositionally biased region" description="Basic and acidic residues" evidence="3">
    <location>
        <begin position="44"/>
        <end position="56"/>
    </location>
</feature>
<keyword evidence="5" id="KW-0732">Signal</keyword>
<comment type="caution">
    <text evidence="6">The sequence shown here is derived from an EMBL/GenBank/DDBJ whole genome shotgun (WGS) entry which is preliminary data.</text>
</comment>
<dbReference type="OrthoDB" id="498873at2"/>
<feature type="signal peptide" evidence="5">
    <location>
        <begin position="1"/>
        <end position="28"/>
    </location>
</feature>
<keyword evidence="2" id="KW-0677">Repeat</keyword>
<feature type="transmembrane region" description="Helical" evidence="4">
    <location>
        <begin position="404"/>
        <end position="429"/>
    </location>
</feature>
<dbReference type="SUPFAM" id="SSF52058">
    <property type="entry name" value="L domain-like"/>
    <property type="match status" value="1"/>
</dbReference>
<dbReference type="PANTHER" id="PTHR46652:SF3">
    <property type="entry name" value="LEUCINE-RICH REPEAT-CONTAINING PROTEIN 9"/>
    <property type="match status" value="1"/>
</dbReference>
<evidence type="ECO:0000256" key="5">
    <source>
        <dbReference type="SAM" id="SignalP"/>
    </source>
</evidence>
<dbReference type="InterPro" id="IPR001611">
    <property type="entry name" value="Leu-rich_rpt"/>
</dbReference>
<dbReference type="InterPro" id="IPR050836">
    <property type="entry name" value="SDS22/Internalin_LRR"/>
</dbReference>
<protein>
    <submittedName>
        <fullName evidence="6">Leucine Rich repeat family protein</fullName>
    </submittedName>
</protein>
<feature type="chain" id="PRO_5039388720" evidence="5">
    <location>
        <begin position="29"/>
        <end position="439"/>
    </location>
</feature>
<evidence type="ECO:0000313" key="6">
    <source>
        <dbReference type="EMBL" id="OZG55093.1"/>
    </source>
</evidence>
<evidence type="ECO:0000256" key="1">
    <source>
        <dbReference type="ARBA" id="ARBA00022614"/>
    </source>
</evidence>
<evidence type="ECO:0000256" key="4">
    <source>
        <dbReference type="SAM" id="Phobius"/>
    </source>
</evidence>
<keyword evidence="4" id="KW-0472">Membrane</keyword>
<proteinExistence type="predicted"/>
<dbReference type="AlphaFoldDB" id="A0A261F7U2"/>
<keyword evidence="1" id="KW-0433">Leucine-rich repeat</keyword>
<dbReference type="InterPro" id="IPR032675">
    <property type="entry name" value="LRR_dom_sf"/>
</dbReference>
<evidence type="ECO:0000313" key="7">
    <source>
        <dbReference type="Proteomes" id="UP000228976"/>
    </source>
</evidence>
<evidence type="ECO:0000256" key="3">
    <source>
        <dbReference type="SAM" id="MobiDB-lite"/>
    </source>
</evidence>
<name>A0A261F7U2_9BIFI</name>
<sequence length="439" mass="48210">MRRFTDMLCAATVSLIPLLAPTLSSTLALPTIPGVSVRQAYAETTREGYSDPKSTDNTDNSDSFANNSKKNAEKEKNNQTDNLEGNDKRGEEAEPQPEPVNITDPTLRSLVRDQLMLQPEDELNSDDMLRLTNLVIPANTSVSSLDGLQGAKNLSRVDIQTSSIDSLNPLAQCRQLREINLTSDADQVDISALANMKNLESVNLSGVHASDYQAFQSTKNLTYLSISRVNLQPQIRMLAGALKSLDHLQELHLNNCDLVDIAGLARDVRADIVDLQNNRISDAQALGELKNPRELWLSGNRLTTVAPLAKLTILRRLYLMGMPKISDIDSLGPLSLDCQISVDTSLTDKLEEAHKIAQQKAKEQALKDAKKKLTPAQIEKRKRQRALAAEKARMESIQGQLDSAGLSVAVTMATVIIVTSVAVLVVSGVRVRKNEKRMR</sequence>
<dbReference type="RefSeq" id="WP_094690366.1">
    <property type="nucleotide sequence ID" value="NZ_JACBYZ010000001.1"/>
</dbReference>
<keyword evidence="4" id="KW-1133">Transmembrane helix</keyword>
<dbReference type="PROSITE" id="PS51450">
    <property type="entry name" value="LRR"/>
    <property type="match status" value="1"/>
</dbReference>
<dbReference type="Gene3D" id="3.80.10.10">
    <property type="entry name" value="Ribonuclease Inhibitor"/>
    <property type="match status" value="1"/>
</dbReference>
<gene>
    <name evidence="6" type="ORF">AEAE_1281</name>
</gene>
<feature type="region of interest" description="Disordered" evidence="3">
    <location>
        <begin position="43"/>
        <end position="107"/>
    </location>
</feature>
<keyword evidence="4" id="KW-0812">Transmembrane</keyword>
<keyword evidence="7" id="KW-1185">Reference proteome</keyword>
<dbReference type="Proteomes" id="UP000228976">
    <property type="component" value="Unassembled WGS sequence"/>
</dbReference>
<accession>A0A261F7U2</accession>
<dbReference type="PANTHER" id="PTHR46652">
    <property type="entry name" value="LEUCINE-RICH REPEAT AND IQ DOMAIN-CONTAINING PROTEIN 1-RELATED"/>
    <property type="match status" value="1"/>
</dbReference>